<reference evidence="3 4" key="1">
    <citation type="submission" date="2018-09" db="EMBL/GenBank/DDBJ databases">
        <title>Genomic Encyclopedia of Type Strains, Phase III (KMG-III): the genomes of soil and plant-associated and newly described type strains.</title>
        <authorList>
            <person name="Whitman W."/>
        </authorList>
    </citation>
    <scope>NUCLEOTIDE SEQUENCE [LARGE SCALE GENOMIC DNA]</scope>
    <source>
        <strain evidence="3 4">CECT 7938</strain>
    </source>
</reference>
<dbReference type="Pfam" id="PF08534">
    <property type="entry name" value="Redoxin"/>
    <property type="match status" value="1"/>
</dbReference>
<dbReference type="EMBL" id="RAPY01000001">
    <property type="protein sequence ID" value="RKE55900.1"/>
    <property type="molecule type" value="Genomic_DNA"/>
</dbReference>
<dbReference type="GO" id="GO:0016491">
    <property type="term" value="F:oxidoreductase activity"/>
    <property type="evidence" value="ECO:0007669"/>
    <property type="project" value="InterPro"/>
</dbReference>
<dbReference type="InterPro" id="IPR013740">
    <property type="entry name" value="Redoxin"/>
</dbReference>
<dbReference type="SUPFAM" id="SSF52833">
    <property type="entry name" value="Thioredoxin-like"/>
    <property type="match status" value="1"/>
</dbReference>
<evidence type="ECO:0000313" key="4">
    <source>
        <dbReference type="Proteomes" id="UP000286246"/>
    </source>
</evidence>
<dbReference type="PANTHER" id="PTHR42852">
    <property type="entry name" value="THIOL:DISULFIDE INTERCHANGE PROTEIN DSBE"/>
    <property type="match status" value="1"/>
</dbReference>
<name>A0A420BGS0_SPHD1</name>
<dbReference type="Gene3D" id="3.40.30.10">
    <property type="entry name" value="Glutaredoxin"/>
    <property type="match status" value="1"/>
</dbReference>
<evidence type="ECO:0000313" key="3">
    <source>
        <dbReference type="EMBL" id="RKE55900.1"/>
    </source>
</evidence>
<dbReference type="AlphaFoldDB" id="A0A420BGS0"/>
<proteinExistence type="predicted"/>
<dbReference type="Proteomes" id="UP000286246">
    <property type="component" value="Unassembled WGS sequence"/>
</dbReference>
<keyword evidence="1" id="KW-0732">Signal</keyword>
<protein>
    <submittedName>
        <fullName evidence="3">Redoxin</fullName>
    </submittedName>
</protein>
<dbReference type="PANTHER" id="PTHR42852:SF13">
    <property type="entry name" value="PROTEIN DIPZ"/>
    <property type="match status" value="1"/>
</dbReference>
<evidence type="ECO:0000259" key="2">
    <source>
        <dbReference type="PROSITE" id="PS51352"/>
    </source>
</evidence>
<keyword evidence="4" id="KW-1185">Reference proteome</keyword>
<dbReference type="OrthoDB" id="793244at2"/>
<sequence length="418" mass="47125">MNHLKQLFISFILLILTINAFAQTAENIISKEALKIGDTFVPPSAIQQMRGTGKPLDLKKLAGKVVILDFFDTYCGTCIQSMPKLQKLQDKLKDQVQIISVTWQDKATIDKFFAGNSYLKENKVNLPVIYADVYLKQRFPHQSVPHVVFLYKGKVKAITNYKSVTEENILELYKTELIELPLKDDFGKGDLMGKKMEETESVKYGVWIAGYQNGAPFESLRIKKDSLTNMIKTSFYNASISSAVKFIWAKISPAGYVPRPERLVLKVKNPDQYQDVEAKGGVWSLEHALSYERLDKMSRPDSVQARLVLNDLHSFLGIRSYKVMKKIPCLILQPCPVQPMPKDTHAKGMVYENSAVLAVMTDLGGKFPPVLDRVNSKEKIEIASYETLAEFNAQLAAYGIEAILGEEAMEVLVIEEIE</sequence>
<dbReference type="CDD" id="cd02966">
    <property type="entry name" value="TlpA_like_family"/>
    <property type="match status" value="1"/>
</dbReference>
<feature type="signal peptide" evidence="1">
    <location>
        <begin position="1"/>
        <end position="22"/>
    </location>
</feature>
<feature type="domain" description="Thioredoxin" evidence="2">
    <location>
        <begin position="34"/>
        <end position="178"/>
    </location>
</feature>
<evidence type="ECO:0000256" key="1">
    <source>
        <dbReference type="SAM" id="SignalP"/>
    </source>
</evidence>
<dbReference type="InterPro" id="IPR050553">
    <property type="entry name" value="Thioredoxin_ResA/DsbE_sf"/>
</dbReference>
<organism evidence="3 4">
    <name type="scientific">Sphingobacterium detergens</name>
    <dbReference type="NCBI Taxonomy" id="1145106"/>
    <lineage>
        <taxon>Bacteria</taxon>
        <taxon>Pseudomonadati</taxon>
        <taxon>Bacteroidota</taxon>
        <taxon>Sphingobacteriia</taxon>
        <taxon>Sphingobacteriales</taxon>
        <taxon>Sphingobacteriaceae</taxon>
        <taxon>Sphingobacterium</taxon>
    </lineage>
</organism>
<feature type="chain" id="PRO_5019124883" evidence="1">
    <location>
        <begin position="23"/>
        <end position="418"/>
    </location>
</feature>
<dbReference type="RefSeq" id="WP_120257632.1">
    <property type="nucleotide sequence ID" value="NZ_RAPY01000001.1"/>
</dbReference>
<accession>A0A420BGS0</accession>
<gene>
    <name evidence="3" type="ORF">DFQ12_0740</name>
</gene>
<dbReference type="InterPro" id="IPR013766">
    <property type="entry name" value="Thioredoxin_domain"/>
</dbReference>
<dbReference type="InterPro" id="IPR036249">
    <property type="entry name" value="Thioredoxin-like_sf"/>
</dbReference>
<dbReference type="PROSITE" id="PS51352">
    <property type="entry name" value="THIOREDOXIN_2"/>
    <property type="match status" value="1"/>
</dbReference>
<comment type="caution">
    <text evidence="3">The sequence shown here is derived from an EMBL/GenBank/DDBJ whole genome shotgun (WGS) entry which is preliminary data.</text>
</comment>